<proteinExistence type="predicted"/>
<dbReference type="InterPro" id="IPR052065">
    <property type="entry name" value="Compl_asym_regulator"/>
</dbReference>
<evidence type="ECO:0000313" key="19">
    <source>
        <dbReference type="EnsemblMetazoa" id="XP_038055990.1"/>
    </source>
</evidence>
<feature type="domain" description="EGF-like" evidence="15">
    <location>
        <begin position="309"/>
        <end position="345"/>
    </location>
</feature>
<feature type="domain" description="F5/8 type C" evidence="14">
    <location>
        <begin position="2920"/>
        <end position="3070"/>
    </location>
</feature>
<name>A0A913ZXG3_PATMI</name>
<dbReference type="RefSeq" id="XP_038055990.1">
    <property type="nucleotide sequence ID" value="XM_038200062.1"/>
</dbReference>
<dbReference type="Pfam" id="PF00024">
    <property type="entry name" value="PAN_1"/>
    <property type="match status" value="2"/>
</dbReference>
<feature type="domain" description="C-type lectin" evidence="16">
    <location>
        <begin position="1210"/>
        <end position="1338"/>
    </location>
</feature>
<evidence type="ECO:0000256" key="1">
    <source>
        <dbReference type="ARBA" id="ARBA00004613"/>
    </source>
</evidence>
<feature type="domain" description="EGF-like" evidence="15">
    <location>
        <begin position="347"/>
        <end position="383"/>
    </location>
</feature>
<dbReference type="CDD" id="cd00057">
    <property type="entry name" value="FA58C"/>
    <property type="match status" value="4"/>
</dbReference>
<dbReference type="SMART" id="SM00231">
    <property type="entry name" value="FA58C"/>
    <property type="match status" value="4"/>
</dbReference>
<protein>
    <recommendedName>
        <fullName evidence="21">Hemicentin-1</fullName>
    </recommendedName>
</protein>
<dbReference type="Pfam" id="PF00090">
    <property type="entry name" value="TSP_1"/>
    <property type="match status" value="14"/>
</dbReference>
<dbReference type="PROSITE" id="PS01285">
    <property type="entry name" value="FA58C_1"/>
    <property type="match status" value="1"/>
</dbReference>
<dbReference type="PROSITE" id="PS01186">
    <property type="entry name" value="EGF_2"/>
    <property type="match status" value="3"/>
</dbReference>
<dbReference type="OMA" id="WSECTES"/>
<dbReference type="FunFam" id="2.10.25.10:FF:000472">
    <property type="entry name" value="Uncharacterized protein, isoform A"/>
    <property type="match status" value="1"/>
</dbReference>
<dbReference type="CDD" id="cd00054">
    <property type="entry name" value="EGF_CA"/>
    <property type="match status" value="3"/>
</dbReference>
<feature type="region of interest" description="Disordered" evidence="12">
    <location>
        <begin position="2535"/>
        <end position="2582"/>
    </location>
</feature>
<evidence type="ECO:0000256" key="10">
    <source>
        <dbReference type="ARBA" id="ARBA00023180"/>
    </source>
</evidence>
<dbReference type="InterPro" id="IPR036383">
    <property type="entry name" value="TSP1_rpt_sf"/>
</dbReference>
<comment type="subcellular location">
    <subcellularLocation>
        <location evidence="1">Secreted</location>
    </subcellularLocation>
</comment>
<dbReference type="FunFam" id="2.20.100.10:FF:000001">
    <property type="entry name" value="semaphorin-5A isoform X1"/>
    <property type="match status" value="7"/>
</dbReference>
<keyword evidence="8" id="KW-0654">Proteoglycan</keyword>
<feature type="disulfide bond" evidence="11">
    <location>
        <begin position="297"/>
        <end position="306"/>
    </location>
</feature>
<keyword evidence="10" id="KW-0325">Glycoprotein</keyword>
<evidence type="ECO:0000256" key="9">
    <source>
        <dbReference type="ARBA" id="ARBA00023157"/>
    </source>
</evidence>
<feature type="domain" description="F5/8 type C" evidence="14">
    <location>
        <begin position="1951"/>
        <end position="2101"/>
    </location>
</feature>
<dbReference type="GO" id="GO:0005509">
    <property type="term" value="F:calcium ion binding"/>
    <property type="evidence" value="ECO:0007669"/>
    <property type="project" value="InterPro"/>
</dbReference>
<evidence type="ECO:0000256" key="12">
    <source>
        <dbReference type="SAM" id="MobiDB-lite"/>
    </source>
</evidence>
<dbReference type="InterPro" id="IPR036056">
    <property type="entry name" value="Fibrinogen-like_C"/>
</dbReference>
<dbReference type="FunFam" id="2.10.25.10:FF:000004">
    <property type="entry name" value="Neurogenic locus notch 1"/>
    <property type="match status" value="1"/>
</dbReference>
<feature type="domain" description="EGF-like" evidence="15">
    <location>
        <begin position="269"/>
        <end position="307"/>
    </location>
</feature>
<dbReference type="Pfam" id="PF00059">
    <property type="entry name" value="Lectin_C"/>
    <property type="match status" value="3"/>
</dbReference>
<comment type="caution">
    <text evidence="11">Lacks conserved residue(s) required for the propagation of feature annotation.</text>
</comment>
<dbReference type="Gene3D" id="2.10.25.10">
    <property type="entry name" value="Laminin"/>
    <property type="match status" value="3"/>
</dbReference>
<dbReference type="InterPro" id="IPR002181">
    <property type="entry name" value="Fibrinogen_a/b/g_C_dom"/>
</dbReference>
<accession>A0A913ZXG3</accession>
<dbReference type="PROSITE" id="PS50948">
    <property type="entry name" value="PAN"/>
    <property type="match status" value="2"/>
</dbReference>
<organism evidence="19 20">
    <name type="scientific">Patiria miniata</name>
    <name type="common">Bat star</name>
    <name type="synonym">Asterina miniata</name>
    <dbReference type="NCBI Taxonomy" id="46514"/>
    <lineage>
        <taxon>Eukaryota</taxon>
        <taxon>Metazoa</taxon>
        <taxon>Echinodermata</taxon>
        <taxon>Eleutherozoa</taxon>
        <taxon>Asterozoa</taxon>
        <taxon>Asteroidea</taxon>
        <taxon>Valvatacea</taxon>
        <taxon>Valvatida</taxon>
        <taxon>Asterinidae</taxon>
        <taxon>Patiria</taxon>
    </lineage>
</organism>
<evidence type="ECO:0000256" key="2">
    <source>
        <dbReference type="ARBA" id="ARBA00022525"/>
    </source>
</evidence>
<dbReference type="SUPFAM" id="SSF56496">
    <property type="entry name" value="Fibrinogen C-terminal domain-like"/>
    <property type="match status" value="1"/>
</dbReference>
<dbReference type="PROSITE" id="PS00615">
    <property type="entry name" value="C_TYPE_LECTIN_1"/>
    <property type="match status" value="1"/>
</dbReference>
<keyword evidence="9 11" id="KW-1015">Disulfide bond</keyword>
<feature type="disulfide bond" evidence="11">
    <location>
        <begin position="335"/>
        <end position="344"/>
    </location>
</feature>
<keyword evidence="4" id="KW-0479">Metal-binding</keyword>
<keyword evidence="7" id="KW-0106">Calcium</keyword>
<dbReference type="SUPFAM" id="SSF82895">
    <property type="entry name" value="TSP-1 type 1 repeat"/>
    <property type="match status" value="15"/>
</dbReference>
<dbReference type="Gene3D" id="2.60.120.260">
    <property type="entry name" value="Galactose-binding domain-like"/>
    <property type="match status" value="5"/>
</dbReference>
<feature type="compositionally biased region" description="Polar residues" evidence="12">
    <location>
        <begin position="2566"/>
        <end position="2582"/>
    </location>
</feature>
<dbReference type="InterPro" id="IPR016187">
    <property type="entry name" value="CTDL_fold"/>
</dbReference>
<evidence type="ECO:0000259" key="18">
    <source>
        <dbReference type="PROSITE" id="PS50963"/>
    </source>
</evidence>
<evidence type="ECO:0000259" key="14">
    <source>
        <dbReference type="PROSITE" id="PS50022"/>
    </source>
</evidence>
<feature type="signal peptide" evidence="13">
    <location>
        <begin position="1"/>
        <end position="24"/>
    </location>
</feature>
<dbReference type="GO" id="GO:0007155">
    <property type="term" value="P:cell adhesion"/>
    <property type="evidence" value="ECO:0007669"/>
    <property type="project" value="InterPro"/>
</dbReference>
<dbReference type="Gene3D" id="2.20.100.10">
    <property type="entry name" value="Thrombospondin type-1 (TSP1) repeat"/>
    <property type="match status" value="15"/>
</dbReference>
<dbReference type="Gene3D" id="2.60.120.200">
    <property type="match status" value="1"/>
</dbReference>
<feature type="domain" description="Apple" evidence="17">
    <location>
        <begin position="2146"/>
        <end position="2240"/>
    </location>
</feature>
<dbReference type="Pfam" id="PF00147">
    <property type="entry name" value="Fibrinogen_C"/>
    <property type="match status" value="1"/>
</dbReference>
<keyword evidence="2" id="KW-0964">Secreted</keyword>
<dbReference type="PANTHER" id="PTHR22906">
    <property type="entry name" value="PROPERDIN"/>
    <property type="match status" value="1"/>
</dbReference>
<keyword evidence="20" id="KW-1185">Reference proteome</keyword>
<dbReference type="Gene3D" id="3.90.215.10">
    <property type="entry name" value="Gamma Fibrinogen, chain A, domain 1"/>
    <property type="match status" value="1"/>
</dbReference>
<feature type="domain" description="Apple" evidence="17">
    <location>
        <begin position="24"/>
        <end position="106"/>
    </location>
</feature>
<dbReference type="SMART" id="SM00179">
    <property type="entry name" value="EGF_CA"/>
    <property type="match status" value="3"/>
</dbReference>
<dbReference type="SUPFAM" id="SSF57196">
    <property type="entry name" value="EGF/Laminin"/>
    <property type="match status" value="3"/>
</dbReference>
<dbReference type="SUPFAM" id="SSF49899">
    <property type="entry name" value="Concanavalin A-like lectins/glucanases"/>
    <property type="match status" value="1"/>
</dbReference>
<feature type="domain" description="C-type lectin" evidence="16">
    <location>
        <begin position="596"/>
        <end position="732"/>
    </location>
</feature>
<dbReference type="InterPro" id="IPR000421">
    <property type="entry name" value="FA58C"/>
</dbReference>
<sequence length="3418" mass="371348">MDVRSVHVLLAVLVLVGGITVTQAADFPFSFFVRTPFATLAYPNKTVSGLTESECAEACLYEPGFNCLSVEYQWPSRDCLLSVSSATSLGDSLTTDKYYNYYEKLVGECSFPAVGLEDGTVSLDDVTMSSFLGDAEDGPIGISKANVRLNSDGAWCSQELENINSISEWVQVEYNEYKIIGAVATQGFRHPDLDPIYVTQYYLKYTNATDQPWIEYEESGQTKIFEANIDQDSVVKNELAHPFTAKFVRLYPVACRNHPCLRLEFYACRVDCEPNPCKNNGTCVDDIPAVWNVTCTCPAGYVGDFCQVNFDECASNPCQNGATCVDHVDYFTCDCASGWNGTLCDVNIDECLSNPCQNNANCTDLVDGYNCTCPYGYEGMHCENFTVVCEDGFFEGLFACYSIVSDSLNHTDYEGAVAACDTLSGHLAYPGSYEEQIVISDALNQLGVSGVVFMGLKYNGSDIAYDDNSGGPVLSTWNIDGSSVDYWASGYPSGSQECTGMVKEANDWKWRNLDCTASKGYICEQNRTDGGHSEWSRWSACSVTCGPGEGVQIRTRTCTNPAPLLDGNPCNGTTNETQVCGDICPIVECPDGFVTNYDTCYLLQINQSASYDEAQRTCQNLTIYGGHMILVNDLAEETFISKMLFDHYADTTATFLTGNRLDSSGNTTFDWIFAASAGPLNRSSWEMAGESPWGDQGTPGVGDSGCIQLALNGTTWRWELGDCSGSFGYICEVNLAGGVLGTWSAWGECNSTCGAGNQTRERWCEAPAPILGGPNCTGAVEDTRACSSICPIVTCPTGFSVHNDSCYSVIDDPDVYRSRDQAQAYCARLAYRAHLAYVQSENELDFVSFRLDDSEVTDSEMVWVGLDYESGVLTYNNGTEMVDEGLWSGSGPWAAGYGETSASSCVGLVYDKPEWRWRLANASCDDSLGFVCELTQAPGSWGSWGSWAECSESCGNGTQTRYRQCDDPAPVLDGDECPGSNSSMRNCSILCPIVTCPNGFEAYYDSCFKTISGSGNLLSFDTANSSCVDLTSDTGRLVHVDDYAEQEFLSWGLKNDQTNTSSVVYAGMIYNDPNADFYSASGSPDEATYPGNSIWARGFPDSVGGGECIGMVYNNPTWEWLLGNVDCDIERSYICEITQGDGNWGSWGAWSECTESCGQGTQTRLRYCDDPPAILGGNDCIGSHNDTRVCDFPCPIVNCPDDFEAGYDSCYHMLTNSSLFTDYEGANSSCVSMTNYTGHLLHVDAQTEMVVLSWKLKNANTDLADVFYTGMKYESSSIAFDDGIGSPNLTSWGSDDPWKNNYPTSSGDECVVLMYNHATWEWKFGNKDCNDSYGYVCEITQTDGNWAAWSAWSECSQTCDEAPNMGTQTRNRTCTDPAPILGGDPCPGNATDSQSCGSQCPAVHGNFTAWAYDECTVTCYTVYNDEDETIRHGGLQNRTRNCTNPAPQYGGDDCVGNTTEIVGCGTDGNACLPINGAWSTWSNFTDCTTTCGGGTRNRTRQCDNPRTQNGGQTCPGNATDTETCNIDPCPVDGNFTMWSAWSVCSSTCVGGTQYRERNCTDPEPAYGGLNCSGEIWQWQNCSEDTPCPVDGQYNEWSAWSNCTVECEGVGSQNRTRTCTDPAPAYGGNACPADQASNETRVCGTQRCPIDGGYSDWLGWSDCTARCGTNGVRYRHRPCTNPTPQFGGMDCPGDAYIREGCDSNITCRDTFSRVALNRPASQSSVRGNASAQLAVDGNTNGSLTAGSCAQTTTEGNSWWRVDLGGVYQVKEVRVHGRSDDCVTDRCDHGVLPFIVRVGIVESVSQNMRFGNLQTSGNNSLFVVQGSTPQFGRYVAVQRRESALSLCEVEVTVVSSTYRINGSSGSGSLTFDQAKEECNKRGAELSSYEDLYDAWSVDMLDGCSLAWLADGTVQSPIQTANGSCSLSQQAGIYNDGLKDKNETYDAYCTSRGPEGQPLGLISGLITDSQITVSSVNQTGQCGGEHARLYHTDPSAAWVPAKHSRKEWLQIALKEPATVKAIATSGLPCCDSWVAGYIIRYSADGVEWEYYMQNDTIKYMVANYDSSSVVRNTLPEPIPNVRYLRIEPRNWNNSISLRLELFGDYEPVNGEWSSWGSWGPCSVACEDIGTWQRSRSCDAPAQGRKGLRCREDPYRDRIADPLTFFNKTGQATLTGRDMETVTNTTSSKDCALLCLWDRPSCQSFEYDPVTSDCILSNTSATVEMVDLDSDNTTDYYELVYASCNVHNIVQRGRGLTPESGVYDITLDGDALSVYCDMERDGGGWTLLLTSATTYGWDNETVLLRNASLPSVDDDYSILKYADAIKDGGTGKTFKYRLESINPGQWGGIYEAPSSYSFVSSSSSQRASLVQMLSSWKPSNASLNHIMPWLANNYPVLLSVLNSTLDGEGAYWYGALVCTCANRTWMPYMKDMESSLFGPCPEVTAEARLTTQGLLVTMPSSERETTASLVTTLSSGATTSDEELVTELVTDIVTDIITNTDIPTEIVTDLVTELMTETGQAVTPTTTASATTAGVPATTTQVPATTTQVPATTTQVPATTTRLPATTARESATTGAPSTTDSMTTADSCYSGPKTIWYWLREERQEYQPSLQWDLSGRCSYDVDLPDCSSPCFDRSIPAAIGNQQGSSQSLLDLVEARNTSQYTCAASLSNNYITFDTLGETCLADPSLCTQGFTVALWVQLSHSDNIGERYLLSTGVAGASDHGVSIKTTKATQGSALELLVKIVDSDVWTVATSSSVPDLEWFYLTVVYNPSTNLTLYIDGYSVASTSASDGVYSEDQSDENGYVVLGARVHDLSNTSLRLNVDLSDLKVFFSQMSAREVELFYLGVEPGFEGELCGDWYCPIHGNFSSWTESGQCSVDCGVDGTIIRKRNCTDPAPQYGGNDCEGITEEWIGCSSVKTCGSDEDSALGVQEGNITDAYLSESSCSNNDTTCATAARFGNTDNTRCWIPASNDTSEWLMVELADGVTLRAVATMGRLSDASYVTEYLISYSSDGTSWELYQESGQNKVFRGNYDNQNLVRHPVSISSKVSYVKFHPVAWNIQICMRVELYGFYNPIDGEWSAWNSWGECDVTCGGGTQYRNRTCEGTKYGGSTCSESDQDSQDCNINPCPIDGSWGSWTTVIGCSVSCGADGIYYRTRACDSPSAQYGGANCTGDAEDWEACTLQGPCAGDEDTSLGVADGSITDSQLTQSNCSSSTDHCATWGRLDDSDTSHCWMPMDSDLDPWMQVNLTDGVTLKAVATQGRPSDTNYVTSYYLQLSDDGSSWSYYEEDGNAKLFQGNIDNTDTVRHELSGLSAVTLVRFLPKSSNGSVCLRVELYGAFNPIDGVYGDWSAWSTCPVTCGGSIQSRSRTCDDPSPKHGGASCSDASTDTQECSTNNCPSAGLFFMNLDARQIQAVICG</sequence>
<feature type="disulfide bond" evidence="11">
    <location>
        <begin position="373"/>
        <end position="382"/>
    </location>
</feature>
<dbReference type="Pfam" id="PF22633">
    <property type="entry name" value="F5_F8_type_C_2"/>
    <property type="match status" value="1"/>
</dbReference>
<keyword evidence="5 13" id="KW-0732">Signal</keyword>
<dbReference type="GeneID" id="119727981"/>
<dbReference type="GO" id="GO:0005540">
    <property type="term" value="F:hyaluronic acid binding"/>
    <property type="evidence" value="ECO:0007669"/>
    <property type="project" value="InterPro"/>
</dbReference>
<dbReference type="PROSITE" id="PS50092">
    <property type="entry name" value="TSP1"/>
    <property type="match status" value="15"/>
</dbReference>
<evidence type="ECO:0000259" key="15">
    <source>
        <dbReference type="PROSITE" id="PS50026"/>
    </source>
</evidence>
<dbReference type="Gene3D" id="3.50.4.10">
    <property type="entry name" value="Hepatocyte Growth Factor"/>
    <property type="match status" value="2"/>
</dbReference>
<dbReference type="Gene3D" id="3.10.100.10">
    <property type="entry name" value="Mannose-Binding Protein A, subunit A"/>
    <property type="match status" value="6"/>
</dbReference>
<keyword evidence="6" id="KW-0677">Repeat</keyword>
<reference evidence="19" key="1">
    <citation type="submission" date="2022-11" db="UniProtKB">
        <authorList>
            <consortium name="EnsemblMetazoa"/>
        </authorList>
    </citation>
    <scope>IDENTIFICATION</scope>
</reference>
<dbReference type="InterPro" id="IPR018097">
    <property type="entry name" value="EGF_Ca-bd_CS"/>
</dbReference>
<keyword evidence="3 11" id="KW-0245">EGF-like domain</keyword>
<dbReference type="InterPro" id="IPR001881">
    <property type="entry name" value="EGF-like_Ca-bd_dom"/>
</dbReference>
<feature type="compositionally biased region" description="Low complexity" evidence="12">
    <location>
        <begin position="2535"/>
        <end position="2565"/>
    </location>
</feature>
<dbReference type="PROSITE" id="PS00022">
    <property type="entry name" value="EGF_1"/>
    <property type="match status" value="3"/>
</dbReference>
<dbReference type="Pfam" id="PF00754">
    <property type="entry name" value="F5_F8_type_C"/>
    <property type="match status" value="4"/>
</dbReference>
<evidence type="ECO:0000256" key="13">
    <source>
        <dbReference type="SAM" id="SignalP"/>
    </source>
</evidence>
<evidence type="ECO:0000259" key="17">
    <source>
        <dbReference type="PROSITE" id="PS50948"/>
    </source>
</evidence>
<evidence type="ECO:0000256" key="7">
    <source>
        <dbReference type="ARBA" id="ARBA00022837"/>
    </source>
</evidence>
<dbReference type="InterPro" id="IPR001304">
    <property type="entry name" value="C-type_lectin-like"/>
</dbReference>
<dbReference type="CDD" id="cd01099">
    <property type="entry name" value="PAN_AP_HGF"/>
    <property type="match status" value="2"/>
</dbReference>
<dbReference type="PROSITE" id="PS50026">
    <property type="entry name" value="EGF_3"/>
    <property type="match status" value="3"/>
</dbReference>
<dbReference type="SMART" id="SM00445">
    <property type="entry name" value="LINK"/>
    <property type="match status" value="1"/>
</dbReference>
<evidence type="ECO:0000256" key="5">
    <source>
        <dbReference type="ARBA" id="ARBA00022729"/>
    </source>
</evidence>
<dbReference type="SMART" id="SM00607">
    <property type="entry name" value="FTP"/>
    <property type="match status" value="1"/>
</dbReference>
<feature type="region of interest" description="Disordered" evidence="12">
    <location>
        <begin position="3369"/>
        <end position="3388"/>
    </location>
</feature>
<dbReference type="SMART" id="SM00473">
    <property type="entry name" value="PAN_AP"/>
    <property type="match status" value="2"/>
</dbReference>
<dbReference type="PROSITE" id="PS00010">
    <property type="entry name" value="ASX_HYDROXYL"/>
    <property type="match status" value="2"/>
</dbReference>
<dbReference type="InterPro" id="IPR016186">
    <property type="entry name" value="C-type_lectin-like/link_sf"/>
</dbReference>
<evidence type="ECO:0000256" key="11">
    <source>
        <dbReference type="PROSITE-ProRule" id="PRU00076"/>
    </source>
</evidence>
<dbReference type="PROSITE" id="PS50041">
    <property type="entry name" value="C_TYPE_LECTIN_2"/>
    <property type="match status" value="5"/>
</dbReference>
<evidence type="ECO:0000256" key="6">
    <source>
        <dbReference type="ARBA" id="ARBA00022737"/>
    </source>
</evidence>
<dbReference type="EnsemblMetazoa" id="XM_038200062.1">
    <property type="protein sequence ID" value="XP_038055990.1"/>
    <property type="gene ID" value="LOC119727981"/>
</dbReference>
<feature type="domain" description="C-type lectin" evidence="16">
    <location>
        <begin position="400"/>
        <end position="524"/>
    </location>
</feature>
<dbReference type="NCBIfam" id="NF040941">
    <property type="entry name" value="GGGWT_bact"/>
    <property type="match status" value="1"/>
</dbReference>
<evidence type="ECO:0000313" key="20">
    <source>
        <dbReference type="Proteomes" id="UP000887568"/>
    </source>
</evidence>
<dbReference type="PROSITE" id="PS01187">
    <property type="entry name" value="EGF_CA"/>
    <property type="match status" value="1"/>
</dbReference>
<feature type="domain" description="C-type lectin" evidence="16">
    <location>
        <begin position="802"/>
        <end position="933"/>
    </location>
</feature>
<dbReference type="InterPro" id="IPR000742">
    <property type="entry name" value="EGF"/>
</dbReference>
<dbReference type="InterPro" id="IPR014716">
    <property type="entry name" value="Fibrinogen_a/b/g_C_1"/>
</dbReference>
<dbReference type="SMART" id="SM00181">
    <property type="entry name" value="EGF"/>
    <property type="match status" value="3"/>
</dbReference>
<dbReference type="Pfam" id="PF00008">
    <property type="entry name" value="EGF"/>
    <property type="match status" value="2"/>
</dbReference>
<evidence type="ECO:0000256" key="8">
    <source>
        <dbReference type="ARBA" id="ARBA00022974"/>
    </source>
</evidence>
<evidence type="ECO:0000259" key="16">
    <source>
        <dbReference type="PROSITE" id="PS50041"/>
    </source>
</evidence>
<dbReference type="InterPro" id="IPR000884">
    <property type="entry name" value="TSP1_rpt"/>
</dbReference>
<dbReference type="InterPro" id="IPR000152">
    <property type="entry name" value="EGF-type_Asp/Asn_hydroxyl_site"/>
</dbReference>
<dbReference type="InterPro" id="IPR008979">
    <property type="entry name" value="Galactose-bd-like_sf"/>
</dbReference>
<evidence type="ECO:0000256" key="3">
    <source>
        <dbReference type="ARBA" id="ARBA00022536"/>
    </source>
</evidence>
<dbReference type="Pfam" id="PF00193">
    <property type="entry name" value="Xlink"/>
    <property type="match status" value="1"/>
</dbReference>
<dbReference type="InterPro" id="IPR013320">
    <property type="entry name" value="ConA-like_dom_sf"/>
</dbReference>
<dbReference type="InterPro" id="IPR003609">
    <property type="entry name" value="Pan_app"/>
</dbReference>
<feature type="domain" description="F5/8 type C" evidence="14">
    <location>
        <begin position="109"/>
        <end position="268"/>
    </location>
</feature>
<feature type="chain" id="PRO_5037528322" description="Hemicentin-1" evidence="13">
    <location>
        <begin position="25"/>
        <end position="3418"/>
    </location>
</feature>
<dbReference type="InterPro" id="IPR006585">
    <property type="entry name" value="FTP1"/>
</dbReference>
<dbReference type="Proteomes" id="UP000887568">
    <property type="component" value="Unplaced"/>
</dbReference>
<dbReference type="SUPFAM" id="SSF56436">
    <property type="entry name" value="C-type lectin-like"/>
    <property type="match status" value="6"/>
</dbReference>
<dbReference type="PROSITE" id="PS50022">
    <property type="entry name" value="FA58C_3"/>
    <property type="match status" value="4"/>
</dbReference>
<dbReference type="SMART" id="SM00209">
    <property type="entry name" value="TSP1"/>
    <property type="match status" value="15"/>
</dbReference>
<dbReference type="CDD" id="cd00037">
    <property type="entry name" value="CLECT"/>
    <property type="match status" value="5"/>
</dbReference>
<dbReference type="PROSITE" id="PS50963">
    <property type="entry name" value="LINK_2"/>
    <property type="match status" value="1"/>
</dbReference>
<feature type="domain" description="Link" evidence="18">
    <location>
        <begin position="1854"/>
        <end position="1948"/>
    </location>
</feature>
<dbReference type="InterPro" id="IPR000538">
    <property type="entry name" value="Link_dom"/>
</dbReference>
<feature type="domain" description="C-type lectin" evidence="16">
    <location>
        <begin position="1003"/>
        <end position="1136"/>
    </location>
</feature>
<dbReference type="FunFam" id="2.60.120.260:FF:000016">
    <property type="entry name" value="Contactin-associated protein-like 4 isoform 1"/>
    <property type="match status" value="3"/>
</dbReference>
<dbReference type="OrthoDB" id="446173at2759"/>
<dbReference type="SUPFAM" id="SSF49785">
    <property type="entry name" value="Galactose-binding domain-like"/>
    <property type="match status" value="5"/>
</dbReference>
<dbReference type="SUPFAM" id="SSF57414">
    <property type="entry name" value="Hairpin loop containing domain-like"/>
    <property type="match status" value="2"/>
</dbReference>
<dbReference type="PANTHER" id="PTHR22906:SF43">
    <property type="entry name" value="PROPERDIN"/>
    <property type="match status" value="1"/>
</dbReference>
<dbReference type="Pfam" id="PF13385">
    <property type="entry name" value="Laminin_G_3"/>
    <property type="match status" value="1"/>
</dbReference>
<evidence type="ECO:0008006" key="21">
    <source>
        <dbReference type="Google" id="ProtNLM"/>
    </source>
</evidence>
<feature type="domain" description="F5/8 type C" evidence="14">
    <location>
        <begin position="3189"/>
        <end position="3338"/>
    </location>
</feature>
<dbReference type="SMART" id="SM00034">
    <property type="entry name" value="CLECT"/>
    <property type="match status" value="5"/>
</dbReference>
<dbReference type="InterPro" id="IPR018378">
    <property type="entry name" value="C-type_lectin_CS"/>
</dbReference>
<evidence type="ECO:0000256" key="4">
    <source>
        <dbReference type="ARBA" id="ARBA00022723"/>
    </source>
</evidence>